<sequence length="221" mass="25117">MTIPHLNTDNVQAYRLIDHVSASLDQYPAQQIINSPWAADEAAVQASFSLAYNDDYLFLKYYVTEQSISAKYNKLNDPVYKDSCVEFFIAFDNDTRYYNLEFNCAGNCLAQYGEGKTDRVFISGAILKSINHQAQLKTNAFSGLVDWQLTLCIPKSVFCFHPGLQLSQTKARVNVYKCGDDLPVPHYLCWNNIEATQPNFHLSGFFKEIKFNPKTTAISTY</sequence>
<feature type="domain" description="Carbohydrate-binding" evidence="1">
    <location>
        <begin position="27"/>
        <end position="211"/>
    </location>
</feature>
<dbReference type="SUPFAM" id="SSF49344">
    <property type="entry name" value="CBD9-like"/>
    <property type="match status" value="1"/>
</dbReference>
<dbReference type="RefSeq" id="WP_345209803.1">
    <property type="nucleotide sequence ID" value="NZ_BAABFT010000002.1"/>
</dbReference>
<dbReference type="Pfam" id="PF16011">
    <property type="entry name" value="CBM9_2"/>
    <property type="match status" value="1"/>
</dbReference>
<accession>A0ABP8FY22</accession>
<gene>
    <name evidence="2" type="ORF">GCM10023149_08950</name>
</gene>
<reference evidence="3" key="1">
    <citation type="journal article" date="2019" name="Int. J. Syst. Evol. Microbiol.">
        <title>The Global Catalogue of Microorganisms (GCM) 10K type strain sequencing project: providing services to taxonomists for standard genome sequencing and annotation.</title>
        <authorList>
            <consortium name="The Broad Institute Genomics Platform"/>
            <consortium name="The Broad Institute Genome Sequencing Center for Infectious Disease"/>
            <person name="Wu L."/>
            <person name="Ma J."/>
        </authorList>
    </citation>
    <scope>NUCLEOTIDE SEQUENCE [LARGE SCALE GENOMIC DNA]</scope>
    <source>
        <strain evidence="3">JCM 17705</strain>
    </source>
</reference>
<dbReference type="Proteomes" id="UP001500582">
    <property type="component" value="Unassembled WGS sequence"/>
</dbReference>
<evidence type="ECO:0000313" key="3">
    <source>
        <dbReference type="Proteomes" id="UP001500582"/>
    </source>
</evidence>
<proteinExistence type="predicted"/>
<protein>
    <submittedName>
        <fullName evidence="2">Carbohydrate-binding family 9-like protein</fullName>
    </submittedName>
</protein>
<organism evidence="2 3">
    <name type="scientific">Mucilaginibacter gynuensis</name>
    <dbReference type="NCBI Taxonomy" id="1302236"/>
    <lineage>
        <taxon>Bacteria</taxon>
        <taxon>Pseudomonadati</taxon>
        <taxon>Bacteroidota</taxon>
        <taxon>Sphingobacteriia</taxon>
        <taxon>Sphingobacteriales</taxon>
        <taxon>Sphingobacteriaceae</taxon>
        <taxon>Mucilaginibacter</taxon>
    </lineage>
</organism>
<keyword evidence="3" id="KW-1185">Reference proteome</keyword>
<dbReference type="Gene3D" id="2.60.40.1190">
    <property type="match status" value="1"/>
</dbReference>
<dbReference type="CDD" id="cd09620">
    <property type="entry name" value="CBM9_like_3"/>
    <property type="match status" value="1"/>
</dbReference>
<evidence type="ECO:0000313" key="2">
    <source>
        <dbReference type="EMBL" id="GAA4313267.1"/>
    </source>
</evidence>
<name>A0ABP8FY22_9SPHI</name>
<comment type="caution">
    <text evidence="2">The sequence shown here is derived from an EMBL/GenBank/DDBJ whole genome shotgun (WGS) entry which is preliminary data.</text>
</comment>
<evidence type="ECO:0000259" key="1">
    <source>
        <dbReference type="Pfam" id="PF16011"/>
    </source>
</evidence>
<dbReference type="InterPro" id="IPR010502">
    <property type="entry name" value="Carb-bd_dom_fam9"/>
</dbReference>
<dbReference type="EMBL" id="BAABFT010000002">
    <property type="protein sequence ID" value="GAA4313267.1"/>
    <property type="molecule type" value="Genomic_DNA"/>
</dbReference>